<feature type="region of interest" description="Disordered" evidence="1">
    <location>
        <begin position="70"/>
        <end position="106"/>
    </location>
</feature>
<keyword evidence="3" id="KW-1185">Reference proteome</keyword>
<dbReference type="EMBL" id="JBHSRF010000031">
    <property type="protein sequence ID" value="MFC6083684.1"/>
    <property type="molecule type" value="Genomic_DNA"/>
</dbReference>
<protein>
    <submittedName>
        <fullName evidence="2">Uncharacterized protein</fullName>
    </submittedName>
</protein>
<comment type="caution">
    <text evidence="2">The sequence shown here is derived from an EMBL/GenBank/DDBJ whole genome shotgun (WGS) entry which is preliminary data.</text>
</comment>
<sequence>MRSNFSWVGSCSPIHSRHPPPIIDEHLIYAVVLAGLALSNVGRLGPPTFAGAALHRFRITASGGMSAGTVLRKPAETAESATSPASSPPRTGSDTDEDETAVGLKA</sequence>
<dbReference type="RefSeq" id="WP_380755926.1">
    <property type="nucleotide sequence ID" value="NZ_JBHSRF010000031.1"/>
</dbReference>
<name>A0ABW1NLZ1_9ACTN</name>
<reference evidence="3" key="1">
    <citation type="journal article" date="2019" name="Int. J. Syst. Evol. Microbiol.">
        <title>The Global Catalogue of Microorganisms (GCM) 10K type strain sequencing project: providing services to taxonomists for standard genome sequencing and annotation.</title>
        <authorList>
            <consortium name="The Broad Institute Genomics Platform"/>
            <consortium name="The Broad Institute Genome Sequencing Center for Infectious Disease"/>
            <person name="Wu L."/>
            <person name="Ma J."/>
        </authorList>
    </citation>
    <scope>NUCLEOTIDE SEQUENCE [LARGE SCALE GENOMIC DNA]</scope>
    <source>
        <strain evidence="3">JCM 30346</strain>
    </source>
</reference>
<gene>
    <name evidence="2" type="ORF">ACFP1K_21125</name>
</gene>
<evidence type="ECO:0000313" key="2">
    <source>
        <dbReference type="EMBL" id="MFC6083684.1"/>
    </source>
</evidence>
<feature type="compositionally biased region" description="Low complexity" evidence="1">
    <location>
        <begin position="77"/>
        <end position="89"/>
    </location>
</feature>
<organism evidence="2 3">
    <name type="scientific">Sphaerisporangium aureirubrum</name>
    <dbReference type="NCBI Taxonomy" id="1544736"/>
    <lineage>
        <taxon>Bacteria</taxon>
        <taxon>Bacillati</taxon>
        <taxon>Actinomycetota</taxon>
        <taxon>Actinomycetes</taxon>
        <taxon>Streptosporangiales</taxon>
        <taxon>Streptosporangiaceae</taxon>
        <taxon>Sphaerisporangium</taxon>
    </lineage>
</organism>
<evidence type="ECO:0000313" key="3">
    <source>
        <dbReference type="Proteomes" id="UP001596137"/>
    </source>
</evidence>
<evidence type="ECO:0000256" key="1">
    <source>
        <dbReference type="SAM" id="MobiDB-lite"/>
    </source>
</evidence>
<dbReference type="Proteomes" id="UP001596137">
    <property type="component" value="Unassembled WGS sequence"/>
</dbReference>
<proteinExistence type="predicted"/>
<accession>A0ABW1NLZ1</accession>